<dbReference type="FunFam" id="2.40.10.10:FF:000146">
    <property type="entry name" value="Serine protease 53"/>
    <property type="match status" value="1"/>
</dbReference>
<sequence>MKKLLALLSLPLALAACGQPAAPTPTPQEQATPAPDPLQAQVINGTASVTGARPYQVALLYSSNGQQFCGGTIIAADWILTAAHCVKGGLPSQVYVRAGSLSATSGGITRTVSSIRIHPSYVDVTRGYDVAVLKLSSPLTYSTTIQAAALPTPTFASTAAAVGTVQTISGWGMTVGGNSSSNSSYLREANLPVISNADCGAQLGSTITSGMICGNKNSQGQTGCHGDSGGPFASKHSNRFYVFGVVSWGTANVCTNATAFARVSEYQPWITMNTGVQPQAPTTTGTTVTYSGIVASGATSYQPGTAGRTYAAGTLSASLSGPSGTDFDLYLQKFNGTSWVDVASSEASSSSESINYAAASGTYRWEVYGYSGSGSYTLTVTAP</sequence>
<dbReference type="PROSITE" id="PS50240">
    <property type="entry name" value="TRYPSIN_DOM"/>
    <property type="match status" value="1"/>
</dbReference>
<dbReference type="AlphaFoldDB" id="A0A221SXZ3"/>
<dbReference type="EMBL" id="CP021081">
    <property type="protein sequence ID" value="ASN81522.1"/>
    <property type="molecule type" value="Genomic_DNA"/>
</dbReference>
<dbReference type="InterPro" id="IPR033116">
    <property type="entry name" value="TRYPSIN_SER"/>
</dbReference>
<protein>
    <recommendedName>
        <fullName evidence="12">Peptidase S1 domain-containing protein</fullName>
    </recommendedName>
</protein>
<feature type="signal peptide" evidence="11">
    <location>
        <begin position="1"/>
        <end position="21"/>
    </location>
</feature>
<dbReference type="GO" id="GO:0006508">
    <property type="term" value="P:proteolysis"/>
    <property type="evidence" value="ECO:0007669"/>
    <property type="project" value="UniProtKB-KW"/>
</dbReference>
<evidence type="ECO:0000256" key="10">
    <source>
        <dbReference type="RuleBase" id="RU363034"/>
    </source>
</evidence>
<dbReference type="Gene3D" id="2.40.10.10">
    <property type="entry name" value="Trypsin-like serine proteases"/>
    <property type="match status" value="1"/>
</dbReference>
<dbReference type="SUPFAM" id="SSF89260">
    <property type="entry name" value="Collagen-binding domain"/>
    <property type="match status" value="1"/>
</dbReference>
<evidence type="ECO:0000256" key="5">
    <source>
        <dbReference type="ARBA" id="ARBA00022729"/>
    </source>
</evidence>
<gene>
    <name evidence="13" type="ORF">DFI_11395</name>
</gene>
<dbReference type="Gene3D" id="2.60.120.380">
    <property type="match status" value="1"/>
</dbReference>
<comment type="subcellular location">
    <subcellularLocation>
        <location evidence="1">Secreted</location>
    </subcellularLocation>
</comment>
<evidence type="ECO:0000313" key="13">
    <source>
        <dbReference type="EMBL" id="ASN81522.1"/>
    </source>
</evidence>
<dbReference type="CDD" id="cd00190">
    <property type="entry name" value="Tryp_SPc"/>
    <property type="match status" value="1"/>
</dbReference>
<evidence type="ECO:0000256" key="4">
    <source>
        <dbReference type="ARBA" id="ARBA00022670"/>
    </source>
</evidence>
<keyword evidence="14" id="KW-1185">Reference proteome</keyword>
<evidence type="ECO:0000256" key="2">
    <source>
        <dbReference type="ARBA" id="ARBA00007664"/>
    </source>
</evidence>
<keyword evidence="8" id="KW-0865">Zymogen</keyword>
<dbReference type="Pfam" id="PF00089">
    <property type="entry name" value="Trypsin"/>
    <property type="match status" value="1"/>
</dbReference>
<dbReference type="Pfam" id="PF04151">
    <property type="entry name" value="PPC"/>
    <property type="match status" value="1"/>
</dbReference>
<evidence type="ECO:0000256" key="11">
    <source>
        <dbReference type="SAM" id="SignalP"/>
    </source>
</evidence>
<evidence type="ECO:0000259" key="12">
    <source>
        <dbReference type="PROSITE" id="PS50240"/>
    </source>
</evidence>
<evidence type="ECO:0000256" key="8">
    <source>
        <dbReference type="ARBA" id="ARBA00023145"/>
    </source>
</evidence>
<dbReference type="GO" id="GO:0004252">
    <property type="term" value="F:serine-type endopeptidase activity"/>
    <property type="evidence" value="ECO:0007669"/>
    <property type="project" value="InterPro"/>
</dbReference>
<dbReference type="PROSITE" id="PS00134">
    <property type="entry name" value="TRYPSIN_HIS"/>
    <property type="match status" value="1"/>
</dbReference>
<evidence type="ECO:0000256" key="9">
    <source>
        <dbReference type="ARBA" id="ARBA00023157"/>
    </source>
</evidence>
<dbReference type="InterPro" id="IPR050430">
    <property type="entry name" value="Peptidase_S1"/>
</dbReference>
<dbReference type="KEGG" id="dfc:DFI_11395"/>
<evidence type="ECO:0000256" key="3">
    <source>
        <dbReference type="ARBA" id="ARBA00022525"/>
    </source>
</evidence>
<proteinExistence type="inferred from homology"/>
<evidence type="ECO:0000256" key="6">
    <source>
        <dbReference type="ARBA" id="ARBA00022801"/>
    </source>
</evidence>
<dbReference type="STRING" id="317577.GCA_000419625_01646"/>
<accession>A0A221SXZ3</accession>
<dbReference type="PROSITE" id="PS00135">
    <property type="entry name" value="TRYPSIN_SER"/>
    <property type="match status" value="1"/>
</dbReference>
<feature type="domain" description="Peptidase S1" evidence="12">
    <location>
        <begin position="42"/>
        <end position="275"/>
    </location>
</feature>
<keyword evidence="4 10" id="KW-0645">Protease</keyword>
<evidence type="ECO:0000256" key="7">
    <source>
        <dbReference type="ARBA" id="ARBA00022825"/>
    </source>
</evidence>
<keyword evidence="6 10" id="KW-0378">Hydrolase</keyword>
<keyword evidence="3" id="KW-0964">Secreted</keyword>
<dbReference type="PROSITE" id="PS51257">
    <property type="entry name" value="PROKAR_LIPOPROTEIN"/>
    <property type="match status" value="1"/>
</dbReference>
<dbReference type="SMART" id="SM00020">
    <property type="entry name" value="Tryp_SPc"/>
    <property type="match status" value="1"/>
</dbReference>
<dbReference type="InterPro" id="IPR007280">
    <property type="entry name" value="Peptidase_C_arc/bac"/>
</dbReference>
<evidence type="ECO:0000313" key="14">
    <source>
        <dbReference type="Proteomes" id="UP000259030"/>
    </source>
</evidence>
<dbReference type="PANTHER" id="PTHR24276">
    <property type="entry name" value="POLYSERASE-RELATED"/>
    <property type="match status" value="1"/>
</dbReference>
<dbReference type="InterPro" id="IPR009003">
    <property type="entry name" value="Peptidase_S1_PA"/>
</dbReference>
<dbReference type="RefSeq" id="WP_051307858.1">
    <property type="nucleotide sequence ID" value="NZ_CP021081.1"/>
</dbReference>
<dbReference type="Proteomes" id="UP000259030">
    <property type="component" value="Chromosome"/>
</dbReference>
<comment type="similarity">
    <text evidence="2">Belongs to the peptidase S1 family.</text>
</comment>
<name>A0A221SXZ3_9DEIO</name>
<evidence type="ECO:0000256" key="1">
    <source>
        <dbReference type="ARBA" id="ARBA00004613"/>
    </source>
</evidence>
<dbReference type="PRINTS" id="PR00722">
    <property type="entry name" value="CHYMOTRYPSIN"/>
</dbReference>
<dbReference type="InterPro" id="IPR001254">
    <property type="entry name" value="Trypsin_dom"/>
</dbReference>
<keyword evidence="5 11" id="KW-0732">Signal</keyword>
<dbReference type="SUPFAM" id="SSF50494">
    <property type="entry name" value="Trypsin-like serine proteases"/>
    <property type="match status" value="1"/>
</dbReference>
<feature type="chain" id="PRO_5011246407" description="Peptidase S1 domain-containing protein" evidence="11">
    <location>
        <begin position="22"/>
        <end position="383"/>
    </location>
</feature>
<dbReference type="PANTHER" id="PTHR24276:SF98">
    <property type="entry name" value="FI18310P1-RELATED"/>
    <property type="match status" value="1"/>
</dbReference>
<organism evidence="13 14">
    <name type="scientific">Deinococcus ficus</name>
    <dbReference type="NCBI Taxonomy" id="317577"/>
    <lineage>
        <taxon>Bacteria</taxon>
        <taxon>Thermotogati</taxon>
        <taxon>Deinococcota</taxon>
        <taxon>Deinococci</taxon>
        <taxon>Deinococcales</taxon>
        <taxon>Deinococcaceae</taxon>
        <taxon>Deinococcus</taxon>
    </lineage>
</organism>
<dbReference type="InterPro" id="IPR001314">
    <property type="entry name" value="Peptidase_S1A"/>
</dbReference>
<dbReference type="InterPro" id="IPR018114">
    <property type="entry name" value="TRYPSIN_HIS"/>
</dbReference>
<dbReference type="InterPro" id="IPR043504">
    <property type="entry name" value="Peptidase_S1_PA_chymotrypsin"/>
</dbReference>
<reference evidence="13 14" key="1">
    <citation type="submission" date="2017-05" db="EMBL/GenBank/DDBJ databases">
        <title>The complete genome sequence of Deinococcus ficus isolated from the rhizosphere of the Ficus religiosa L. in Taiwan.</title>
        <authorList>
            <person name="Wu K.-M."/>
            <person name="Liao T.-L."/>
            <person name="Liu Y.-M."/>
            <person name="Young C.-C."/>
            <person name="Tsai S.-F."/>
        </authorList>
    </citation>
    <scope>NUCLEOTIDE SEQUENCE [LARGE SCALE GENOMIC DNA]</scope>
    <source>
        <strain evidence="13 14">CC-FR2-10</strain>
    </source>
</reference>
<keyword evidence="9" id="KW-1015">Disulfide bond</keyword>
<dbReference type="GO" id="GO:0005576">
    <property type="term" value="C:extracellular region"/>
    <property type="evidence" value="ECO:0007669"/>
    <property type="project" value="UniProtKB-SubCell"/>
</dbReference>
<keyword evidence="7 10" id="KW-0720">Serine protease</keyword>